<evidence type="ECO:0000313" key="20">
    <source>
        <dbReference type="EMBL" id="QIC54387.1"/>
    </source>
</evidence>
<evidence type="ECO:0000256" key="2">
    <source>
        <dbReference type="ARBA" id="ARBA00004225"/>
    </source>
</evidence>
<comment type="catalytic activity">
    <reaction evidence="16 17">
        <text>a ubiquinone + NADH + 5 H(+)(in) = a ubiquinol + NAD(+) + 4 H(+)(out)</text>
        <dbReference type="Rhea" id="RHEA:29091"/>
        <dbReference type="Rhea" id="RHEA-COMP:9565"/>
        <dbReference type="Rhea" id="RHEA-COMP:9566"/>
        <dbReference type="ChEBI" id="CHEBI:15378"/>
        <dbReference type="ChEBI" id="CHEBI:16389"/>
        <dbReference type="ChEBI" id="CHEBI:17976"/>
        <dbReference type="ChEBI" id="CHEBI:57540"/>
        <dbReference type="ChEBI" id="CHEBI:57945"/>
        <dbReference type="EC" id="7.1.1.2"/>
    </reaction>
</comment>
<gene>
    <name evidence="20" type="primary">ND4</name>
</gene>
<dbReference type="GO" id="GO:0031966">
    <property type="term" value="C:mitochondrial membrane"/>
    <property type="evidence" value="ECO:0007669"/>
    <property type="project" value="UniProtKB-SubCell"/>
</dbReference>
<dbReference type="EC" id="7.1.1.2" evidence="4 17"/>
<comment type="function">
    <text evidence="1">Core subunit of the mitochondrial membrane respiratory chain NADH dehydrogenase (Complex I) that is believed to belong to the minimal assembly required for catalysis. Complex I functions in the transfer of electrons from NADH to the respiratory chain. The immediate electron acceptor for the enzyme is believed to be ubiquinone.</text>
</comment>
<dbReference type="PANTHER" id="PTHR43507">
    <property type="entry name" value="NADH-UBIQUINONE OXIDOREDUCTASE CHAIN 4"/>
    <property type="match status" value="1"/>
</dbReference>
<feature type="transmembrane region" description="Helical" evidence="17">
    <location>
        <begin position="85"/>
        <end position="103"/>
    </location>
</feature>
<dbReference type="InterPro" id="IPR000260">
    <property type="entry name" value="NADH4_N"/>
</dbReference>
<dbReference type="Pfam" id="PF01059">
    <property type="entry name" value="Oxidored_q5_N"/>
    <property type="match status" value="1"/>
</dbReference>
<evidence type="ECO:0000256" key="15">
    <source>
        <dbReference type="ARBA" id="ARBA00023136"/>
    </source>
</evidence>
<evidence type="ECO:0000259" key="19">
    <source>
        <dbReference type="Pfam" id="PF01059"/>
    </source>
</evidence>
<comment type="similarity">
    <text evidence="3 17">Belongs to the complex I subunit 4 family.</text>
</comment>
<dbReference type="GO" id="GO:0048039">
    <property type="term" value="F:ubiquinone binding"/>
    <property type="evidence" value="ECO:0007669"/>
    <property type="project" value="TreeGrafter"/>
</dbReference>
<feature type="transmembrane region" description="Helical" evidence="17">
    <location>
        <begin position="240"/>
        <end position="260"/>
    </location>
</feature>
<evidence type="ECO:0000256" key="17">
    <source>
        <dbReference type="RuleBase" id="RU003297"/>
    </source>
</evidence>
<keyword evidence="13 17" id="KW-0830">Ubiquinone</keyword>
<geneLocation type="mitochondrion" evidence="20"/>
<feature type="transmembrane region" description="Helical" evidence="17">
    <location>
        <begin position="55"/>
        <end position="73"/>
    </location>
</feature>
<keyword evidence="8 17" id="KW-0812">Transmembrane</keyword>
<evidence type="ECO:0000256" key="9">
    <source>
        <dbReference type="ARBA" id="ARBA00022967"/>
    </source>
</evidence>
<feature type="transmembrane region" description="Helical" evidence="17">
    <location>
        <begin position="415"/>
        <end position="436"/>
    </location>
</feature>
<evidence type="ECO:0000256" key="14">
    <source>
        <dbReference type="ARBA" id="ARBA00023128"/>
    </source>
</evidence>
<feature type="transmembrane region" description="Helical" evidence="17">
    <location>
        <begin position="295"/>
        <end position="319"/>
    </location>
</feature>
<feature type="transmembrane region" description="Helical" evidence="17">
    <location>
        <begin position="269"/>
        <end position="289"/>
    </location>
</feature>
<feature type="domain" description="NADH:quinone oxidoreductase/Mrp antiporter transmembrane" evidence="18">
    <location>
        <begin position="103"/>
        <end position="382"/>
    </location>
</feature>
<keyword evidence="9" id="KW-1278">Translocase</keyword>
<feature type="transmembrane region" description="Helical" evidence="17">
    <location>
        <begin position="7"/>
        <end position="35"/>
    </location>
</feature>
<dbReference type="GO" id="GO:0015990">
    <property type="term" value="P:electron transport coupled proton transport"/>
    <property type="evidence" value="ECO:0007669"/>
    <property type="project" value="TreeGrafter"/>
</dbReference>
<keyword evidence="12 17" id="KW-0520">NAD</keyword>
<evidence type="ECO:0000256" key="4">
    <source>
        <dbReference type="ARBA" id="ARBA00012944"/>
    </source>
</evidence>
<sequence length="437" mass="47455">MFSMVGFMVSVVIMVLAISPWGEALLMLGLMSALMVMSGGDYHAFCSSSGFEVDMMSYSLILLSAWVTLMALLGSAREIDNSGSFLSVCLILLFFLVLSFSALNYLFFYISFEASLIPVFVLILGWGYQPERIQAGLYMLFYTILASLPLLLSLVWLGTKVGSGFMAKGMIELPMSGILVVSFIFAFLVKFPMYVVHLWLPKAHLEAPVAGSMLLAGVMLKLGGYGLARVMPLMGMFSPVWVSGLAALSLWGGAAVGIICMRQIDMKSLVAYSSVVHMSGCIVGLLSMSEVGYKGAIIMMVGHGLCSSGLFYMSYLVYLRTSSRSMLVSKGLLNLLPSMSLWWFMLAAANMSAPPTIALLGELNLIISILSFSKVSGVLLAAISFMSGAYSVYLFSLSQHGEFLYSKKGYHSGSVVEFVTVVMHWVPLNLLILSSIF</sequence>
<feature type="transmembrane region" description="Helical" evidence="17">
    <location>
        <begin position="135"/>
        <end position="157"/>
    </location>
</feature>
<evidence type="ECO:0000256" key="11">
    <source>
        <dbReference type="ARBA" id="ARBA00022989"/>
    </source>
</evidence>
<evidence type="ECO:0000256" key="12">
    <source>
        <dbReference type="ARBA" id="ARBA00023027"/>
    </source>
</evidence>
<dbReference type="Pfam" id="PF00361">
    <property type="entry name" value="Proton_antipo_M"/>
    <property type="match status" value="1"/>
</dbReference>
<keyword evidence="15 17" id="KW-0472">Membrane</keyword>
<evidence type="ECO:0000256" key="8">
    <source>
        <dbReference type="ARBA" id="ARBA00022692"/>
    </source>
</evidence>
<dbReference type="InterPro" id="IPR003918">
    <property type="entry name" value="NADH_UbQ_OxRdtase"/>
</dbReference>
<keyword evidence="7 17" id="KW-0679">Respiratory chain</keyword>
<dbReference type="EMBL" id="MN175619">
    <property type="protein sequence ID" value="QIC54387.1"/>
    <property type="molecule type" value="Genomic_DNA"/>
</dbReference>
<evidence type="ECO:0000256" key="13">
    <source>
        <dbReference type="ARBA" id="ARBA00023075"/>
    </source>
</evidence>
<feature type="transmembrane region" description="Helical" evidence="17">
    <location>
        <begin position="109"/>
        <end position="128"/>
    </location>
</feature>
<evidence type="ECO:0000256" key="1">
    <source>
        <dbReference type="ARBA" id="ARBA00003257"/>
    </source>
</evidence>
<evidence type="ECO:0000259" key="18">
    <source>
        <dbReference type="Pfam" id="PF00361"/>
    </source>
</evidence>
<reference evidence="20" key="1">
    <citation type="submission" date="2019-07" db="EMBL/GenBank/DDBJ databases">
        <authorList>
            <person name="Benito J.B."/>
            <person name="Niemiller M.L."/>
        </authorList>
    </citation>
    <scope>NUCLEOTIDE SEQUENCE</scope>
</reference>
<feature type="transmembrane region" description="Helical" evidence="17">
    <location>
        <begin position="331"/>
        <end position="353"/>
    </location>
</feature>
<dbReference type="AlphaFoldDB" id="A0A6C0X555"/>
<keyword evidence="14 17" id="KW-0496">Mitochondrion</keyword>
<comment type="function">
    <text evidence="17">Core subunit of the mitochondrial membrane respiratory chain NADH dehydrogenase (Complex I) which catalyzes electron transfer from NADH through the respiratory chain, using ubiquinone as an electron acceptor. Essential for the catalytic activity and assembly of complex I.</text>
</comment>
<dbReference type="GO" id="GO:0008137">
    <property type="term" value="F:NADH dehydrogenase (ubiquinone) activity"/>
    <property type="evidence" value="ECO:0007669"/>
    <property type="project" value="UniProtKB-UniRule"/>
</dbReference>
<evidence type="ECO:0000256" key="16">
    <source>
        <dbReference type="ARBA" id="ARBA00049551"/>
    </source>
</evidence>
<evidence type="ECO:0000256" key="7">
    <source>
        <dbReference type="ARBA" id="ARBA00022660"/>
    </source>
</evidence>
<dbReference type="PRINTS" id="PR01437">
    <property type="entry name" value="NUOXDRDTASE4"/>
</dbReference>
<dbReference type="GO" id="GO:0003954">
    <property type="term" value="F:NADH dehydrogenase activity"/>
    <property type="evidence" value="ECO:0007669"/>
    <property type="project" value="TreeGrafter"/>
</dbReference>
<dbReference type="InterPro" id="IPR001750">
    <property type="entry name" value="ND/Mrp_TM"/>
</dbReference>
<dbReference type="RefSeq" id="YP_009739775.1">
    <property type="nucleotide sequence ID" value="NC_046509.1"/>
</dbReference>
<keyword evidence="11 17" id="KW-1133">Transmembrane helix</keyword>
<name>A0A6C0X555_9CRUS</name>
<organism evidence="20">
    <name type="scientific">Bactrurus brachycaudus</name>
    <dbReference type="NCBI Taxonomy" id="111554"/>
    <lineage>
        <taxon>Eukaryota</taxon>
        <taxon>Metazoa</taxon>
        <taxon>Ecdysozoa</taxon>
        <taxon>Arthropoda</taxon>
        <taxon>Crustacea</taxon>
        <taxon>Multicrustacea</taxon>
        <taxon>Malacostraca</taxon>
        <taxon>Eumalacostraca</taxon>
        <taxon>Peracarida</taxon>
        <taxon>Amphipoda</taxon>
        <taxon>Senticaudata</taxon>
        <taxon>Gammarida</taxon>
        <taxon>Crangonyctidira</taxon>
        <taxon>Crangonyctoidea</taxon>
        <taxon>Crangonyctidae</taxon>
        <taxon>Bactrurus</taxon>
    </lineage>
</organism>
<feature type="transmembrane region" description="Helical" evidence="17">
    <location>
        <begin position="177"/>
        <end position="200"/>
    </location>
</feature>
<dbReference type="PANTHER" id="PTHR43507:SF20">
    <property type="entry name" value="NADH-UBIQUINONE OXIDOREDUCTASE CHAIN 4"/>
    <property type="match status" value="1"/>
</dbReference>
<accession>A0A6C0X555</accession>
<comment type="subcellular location">
    <subcellularLocation>
        <location evidence="2 17">Mitochondrion membrane</location>
        <topology evidence="2 17">Multi-pass membrane protein</topology>
    </subcellularLocation>
</comment>
<feature type="transmembrane region" description="Helical" evidence="17">
    <location>
        <begin position="365"/>
        <end position="395"/>
    </location>
</feature>
<protein>
    <recommendedName>
        <fullName evidence="5 17">NADH-ubiquinone oxidoreductase chain 4</fullName>
        <ecNumber evidence="4 17">7.1.1.2</ecNumber>
    </recommendedName>
</protein>
<keyword evidence="10 17" id="KW-0249">Electron transport</keyword>
<feature type="transmembrane region" description="Helical" evidence="17">
    <location>
        <begin position="207"/>
        <end position="228"/>
    </location>
</feature>
<evidence type="ECO:0000256" key="10">
    <source>
        <dbReference type="ARBA" id="ARBA00022982"/>
    </source>
</evidence>
<feature type="domain" description="NADH:ubiquinone oxidoreductase chain 4 N-terminal" evidence="19">
    <location>
        <begin position="1"/>
        <end position="98"/>
    </location>
</feature>
<evidence type="ECO:0000256" key="3">
    <source>
        <dbReference type="ARBA" id="ARBA00009025"/>
    </source>
</evidence>
<proteinExistence type="inferred from homology"/>
<evidence type="ECO:0000256" key="5">
    <source>
        <dbReference type="ARBA" id="ARBA00021006"/>
    </source>
</evidence>
<dbReference type="CTD" id="4538"/>
<dbReference type="GeneID" id="44802960"/>
<evidence type="ECO:0000256" key="6">
    <source>
        <dbReference type="ARBA" id="ARBA00022448"/>
    </source>
</evidence>
<dbReference type="GO" id="GO:0042773">
    <property type="term" value="P:ATP synthesis coupled electron transport"/>
    <property type="evidence" value="ECO:0007669"/>
    <property type="project" value="InterPro"/>
</dbReference>
<keyword evidence="6 17" id="KW-0813">Transport</keyword>